<keyword evidence="3 6" id="KW-0813">Transport</keyword>
<dbReference type="PRINTS" id="PR00690">
    <property type="entry name" value="ADHESNFAMILY"/>
</dbReference>
<name>A0ABM9A1Q8_9VIBR</name>
<reference evidence="8" key="1">
    <citation type="submission" date="2021-11" db="EMBL/GenBank/DDBJ databases">
        <authorList>
            <person name="Rodrigo-Torres L."/>
            <person name="Arahal R. D."/>
            <person name="Lucena T."/>
        </authorList>
    </citation>
    <scope>NUCLEOTIDE SEQUENCE</scope>
    <source>
        <strain evidence="8">CECT 7928</strain>
    </source>
</reference>
<dbReference type="InterPro" id="IPR050492">
    <property type="entry name" value="Bact_metal-bind_prot9"/>
</dbReference>
<dbReference type="InterPro" id="IPR006127">
    <property type="entry name" value="ZnuA-like"/>
</dbReference>
<gene>
    <name evidence="8" type="primary">yfeA</name>
    <name evidence="8" type="ORF">VMF7928_01197</name>
</gene>
<accession>A0ABM9A1Q8</accession>
<dbReference type="EMBL" id="CAKLDM010000001">
    <property type="protein sequence ID" value="CAH0537609.1"/>
    <property type="molecule type" value="Genomic_DNA"/>
</dbReference>
<dbReference type="PANTHER" id="PTHR42953:SF3">
    <property type="entry name" value="HIGH-AFFINITY ZINC UPTAKE SYSTEM PROTEIN ZNUA"/>
    <property type="match status" value="1"/>
</dbReference>
<evidence type="ECO:0000256" key="2">
    <source>
        <dbReference type="ARBA" id="ARBA00015915"/>
    </source>
</evidence>
<feature type="chain" id="PRO_5045587396" description="High-affinity zinc uptake system protein ZnuA" evidence="7">
    <location>
        <begin position="25"/>
        <end position="294"/>
    </location>
</feature>
<evidence type="ECO:0000256" key="3">
    <source>
        <dbReference type="ARBA" id="ARBA00022448"/>
    </source>
</evidence>
<dbReference type="Proteomes" id="UP000838748">
    <property type="component" value="Unassembled WGS sequence"/>
</dbReference>
<dbReference type="PRINTS" id="PR00691">
    <property type="entry name" value="ADHESINB"/>
</dbReference>
<evidence type="ECO:0000256" key="5">
    <source>
        <dbReference type="ARBA" id="ARBA00022906"/>
    </source>
</evidence>
<sequence>MKLRFSPFALLAALLSLVAFQSFAKAQPMQVTVSIVPQKYFVNEIGGKYVDVNVMVPPGAEPEDYDPTPLQVTKLHESKLYFAVGVPFETTWLERFHSANPKMTIVKTQKGIEKMPMEFDDHGHHMHNHSGIKDPHIWLSPALVRIQAMNIRDALTKADPAHAQYYRENYLKFAKKINSIDEEVIKIAAKIPAKDNQFMTFHPAWGYFAADYGLRQFPIEQEGKEASAKRLKHLIDTAKKEHIKVVFIEPQFSKQQAKVIANEIGGKVVAIDPLAEDWGQNLVSIAKAFKAAAM</sequence>
<keyword evidence="4 7" id="KW-0732">Signal</keyword>
<evidence type="ECO:0000313" key="9">
    <source>
        <dbReference type="Proteomes" id="UP000838748"/>
    </source>
</evidence>
<evidence type="ECO:0000313" key="8">
    <source>
        <dbReference type="EMBL" id="CAH0537609.1"/>
    </source>
</evidence>
<keyword evidence="9" id="KW-1185">Reference proteome</keyword>
<proteinExistence type="inferred from homology"/>
<feature type="signal peptide" evidence="7">
    <location>
        <begin position="1"/>
        <end position="24"/>
    </location>
</feature>
<dbReference type="InterPro" id="IPR006128">
    <property type="entry name" value="Lipoprotein_PsaA-like"/>
</dbReference>
<evidence type="ECO:0000256" key="4">
    <source>
        <dbReference type="ARBA" id="ARBA00022729"/>
    </source>
</evidence>
<organism evidence="8 9">
    <name type="scientific">Vibrio marisflavi CECT 7928</name>
    <dbReference type="NCBI Taxonomy" id="634439"/>
    <lineage>
        <taxon>Bacteria</taxon>
        <taxon>Pseudomonadati</taxon>
        <taxon>Pseudomonadota</taxon>
        <taxon>Gammaproteobacteria</taxon>
        <taxon>Vibrionales</taxon>
        <taxon>Vibrionaceae</taxon>
        <taxon>Vibrio</taxon>
    </lineage>
</organism>
<comment type="caution">
    <text evidence="8">The sequence shown here is derived from an EMBL/GenBank/DDBJ whole genome shotgun (WGS) entry which is preliminary data.</text>
</comment>
<evidence type="ECO:0000256" key="7">
    <source>
        <dbReference type="SAM" id="SignalP"/>
    </source>
</evidence>
<protein>
    <recommendedName>
        <fullName evidence="2">High-affinity zinc uptake system protein ZnuA</fullName>
    </recommendedName>
</protein>
<keyword evidence="5" id="KW-0406">Ion transport</keyword>
<dbReference type="RefSeq" id="WP_237360547.1">
    <property type="nucleotide sequence ID" value="NZ_CAKLDM010000001.1"/>
</dbReference>
<evidence type="ECO:0000256" key="1">
    <source>
        <dbReference type="ARBA" id="ARBA00011028"/>
    </source>
</evidence>
<dbReference type="InterPro" id="IPR006129">
    <property type="entry name" value="AdhesinB"/>
</dbReference>
<dbReference type="SUPFAM" id="SSF53807">
    <property type="entry name" value="Helical backbone' metal receptor"/>
    <property type="match status" value="1"/>
</dbReference>
<keyword evidence="5" id="KW-0864">Zinc transport</keyword>
<evidence type="ECO:0000256" key="6">
    <source>
        <dbReference type="RuleBase" id="RU003512"/>
    </source>
</evidence>
<comment type="similarity">
    <text evidence="1 6">Belongs to the bacterial solute-binding protein 9 family.</text>
</comment>
<dbReference type="Gene3D" id="3.40.50.1980">
    <property type="entry name" value="Nitrogenase molybdenum iron protein domain"/>
    <property type="match status" value="2"/>
</dbReference>
<dbReference type="PANTHER" id="PTHR42953">
    <property type="entry name" value="HIGH-AFFINITY ZINC UPTAKE SYSTEM PROTEIN ZNUA-RELATED"/>
    <property type="match status" value="1"/>
</dbReference>
<dbReference type="Pfam" id="PF01297">
    <property type="entry name" value="ZnuA"/>
    <property type="match status" value="1"/>
</dbReference>
<keyword evidence="5" id="KW-0862">Zinc</keyword>